<keyword evidence="2" id="KW-0689">Ribosomal protein</keyword>
<dbReference type="InterPro" id="IPR000630">
    <property type="entry name" value="Ribosomal_uS8"/>
</dbReference>
<dbReference type="Proteomes" id="UP000015102">
    <property type="component" value="Unassembled WGS sequence"/>
</dbReference>
<keyword evidence="5" id="KW-1185">Reference proteome</keyword>
<dbReference type="EnsemblMetazoa" id="MESCA006044-RA">
    <property type="protein sequence ID" value="MESCA006044-PA"/>
    <property type="gene ID" value="MESCA006044"/>
</dbReference>
<dbReference type="GO" id="GO:1990904">
    <property type="term" value="C:ribonucleoprotein complex"/>
    <property type="evidence" value="ECO:0007669"/>
    <property type="project" value="UniProtKB-KW"/>
</dbReference>
<dbReference type="Gene3D" id="3.30.1490.10">
    <property type="match status" value="1"/>
</dbReference>
<evidence type="ECO:0000256" key="1">
    <source>
        <dbReference type="ARBA" id="ARBA00006471"/>
    </source>
</evidence>
<dbReference type="HOGENOM" id="CLU_2294858_0_0_1"/>
<comment type="similarity">
    <text evidence="1">Belongs to the universal ribosomal protein uS8 family.</text>
</comment>
<accession>T1GQX8</accession>
<dbReference type="EMBL" id="CAQQ02199600">
    <property type="status" value="NOT_ANNOTATED_CDS"/>
    <property type="molecule type" value="Genomic_DNA"/>
</dbReference>
<protein>
    <recommendedName>
        <fullName evidence="6">40S ribosomal protein S15a</fullName>
    </recommendedName>
</protein>
<evidence type="ECO:0000256" key="2">
    <source>
        <dbReference type="ARBA" id="ARBA00022980"/>
    </source>
</evidence>
<evidence type="ECO:0008006" key="6">
    <source>
        <dbReference type="Google" id="ProtNLM"/>
    </source>
</evidence>
<dbReference type="AlphaFoldDB" id="T1GQX8"/>
<dbReference type="GO" id="GO:0005840">
    <property type="term" value="C:ribosome"/>
    <property type="evidence" value="ECO:0007669"/>
    <property type="project" value="UniProtKB-KW"/>
</dbReference>
<evidence type="ECO:0000313" key="4">
    <source>
        <dbReference type="EnsemblMetazoa" id="MESCA006044-PA"/>
    </source>
</evidence>
<keyword evidence="3" id="KW-0687">Ribonucleoprotein</keyword>
<name>T1GQX8_MEGSC</name>
<dbReference type="Gene3D" id="3.30.1370.30">
    <property type="match status" value="1"/>
</dbReference>
<sequence>MKHGYIGEFEIVDDHRSRKIVVNLTGLLYKCGIISPRFNIPINDIEKWTNNLLPIRQFGRSRATAIFLLWVFKCPSVLRGNFSPPQMYVLRTILAIYFYYF</sequence>
<dbReference type="SUPFAM" id="SSF56047">
    <property type="entry name" value="Ribosomal protein S8"/>
    <property type="match status" value="1"/>
</dbReference>
<reference evidence="4" key="2">
    <citation type="submission" date="2015-06" db="UniProtKB">
        <authorList>
            <consortium name="EnsemblMetazoa"/>
        </authorList>
    </citation>
    <scope>IDENTIFICATION</scope>
</reference>
<dbReference type="EMBL" id="CAQQ02199601">
    <property type="status" value="NOT_ANNOTATED_CDS"/>
    <property type="molecule type" value="Genomic_DNA"/>
</dbReference>
<evidence type="ECO:0000313" key="5">
    <source>
        <dbReference type="Proteomes" id="UP000015102"/>
    </source>
</evidence>
<dbReference type="GO" id="GO:0003735">
    <property type="term" value="F:structural constituent of ribosome"/>
    <property type="evidence" value="ECO:0007669"/>
    <property type="project" value="InterPro"/>
</dbReference>
<proteinExistence type="inferred from homology"/>
<dbReference type="STRING" id="36166.T1GQX8"/>
<dbReference type="InterPro" id="IPR035987">
    <property type="entry name" value="Ribosomal_uS8_sf"/>
</dbReference>
<dbReference type="GO" id="GO:0006412">
    <property type="term" value="P:translation"/>
    <property type="evidence" value="ECO:0007669"/>
    <property type="project" value="InterPro"/>
</dbReference>
<organism evidence="4 5">
    <name type="scientific">Megaselia scalaris</name>
    <name type="common">Humpbacked fly</name>
    <name type="synonym">Phora scalaris</name>
    <dbReference type="NCBI Taxonomy" id="36166"/>
    <lineage>
        <taxon>Eukaryota</taxon>
        <taxon>Metazoa</taxon>
        <taxon>Ecdysozoa</taxon>
        <taxon>Arthropoda</taxon>
        <taxon>Hexapoda</taxon>
        <taxon>Insecta</taxon>
        <taxon>Pterygota</taxon>
        <taxon>Neoptera</taxon>
        <taxon>Endopterygota</taxon>
        <taxon>Diptera</taxon>
        <taxon>Brachycera</taxon>
        <taxon>Muscomorpha</taxon>
        <taxon>Platypezoidea</taxon>
        <taxon>Phoridae</taxon>
        <taxon>Megaseliini</taxon>
        <taxon>Megaselia</taxon>
    </lineage>
</organism>
<evidence type="ECO:0000256" key="3">
    <source>
        <dbReference type="ARBA" id="ARBA00023274"/>
    </source>
</evidence>
<reference evidence="5" key="1">
    <citation type="submission" date="2013-02" db="EMBL/GenBank/DDBJ databases">
        <authorList>
            <person name="Hughes D."/>
        </authorList>
    </citation>
    <scope>NUCLEOTIDE SEQUENCE</scope>
    <source>
        <strain>Durham</strain>
        <strain evidence="5">NC isolate 2 -- Noor lab</strain>
    </source>
</reference>
<dbReference type="PANTHER" id="PTHR11758">
    <property type="entry name" value="40S RIBOSOMAL PROTEIN S15A"/>
    <property type="match status" value="1"/>
</dbReference>